<evidence type="ECO:0000256" key="1">
    <source>
        <dbReference type="SAM" id="Phobius"/>
    </source>
</evidence>
<organism evidence="2 3">
    <name type="scientific">Melipona quadrifasciata</name>
    <dbReference type="NCBI Taxonomy" id="166423"/>
    <lineage>
        <taxon>Eukaryota</taxon>
        <taxon>Metazoa</taxon>
        <taxon>Ecdysozoa</taxon>
        <taxon>Arthropoda</taxon>
        <taxon>Hexapoda</taxon>
        <taxon>Insecta</taxon>
        <taxon>Pterygota</taxon>
        <taxon>Neoptera</taxon>
        <taxon>Endopterygota</taxon>
        <taxon>Hymenoptera</taxon>
        <taxon>Apocrita</taxon>
        <taxon>Aculeata</taxon>
        <taxon>Apoidea</taxon>
        <taxon>Anthophila</taxon>
        <taxon>Apidae</taxon>
        <taxon>Melipona</taxon>
    </lineage>
</organism>
<keyword evidence="1" id="KW-1133">Transmembrane helix</keyword>
<keyword evidence="3" id="KW-1185">Reference proteome</keyword>
<keyword evidence="1" id="KW-0812">Transmembrane</keyword>
<gene>
    <name evidence="2" type="ORF">WN51_07138</name>
</gene>
<dbReference type="EMBL" id="KQ435910">
    <property type="protein sequence ID" value="KOX68953.1"/>
    <property type="molecule type" value="Genomic_DNA"/>
</dbReference>
<reference evidence="2 3" key="1">
    <citation type="submission" date="2015-07" db="EMBL/GenBank/DDBJ databases">
        <title>The genome of Melipona quadrifasciata.</title>
        <authorList>
            <person name="Pan H."/>
            <person name="Kapheim K."/>
        </authorList>
    </citation>
    <scope>NUCLEOTIDE SEQUENCE [LARGE SCALE GENOMIC DNA]</scope>
    <source>
        <strain evidence="2">0111107301</strain>
        <tissue evidence="2">Whole body</tissue>
    </source>
</reference>
<dbReference type="STRING" id="166423.A0A0M8ZSW6"/>
<dbReference type="PANTHER" id="PTHR45913:SF21">
    <property type="entry name" value="DUF4371 DOMAIN-CONTAINING PROTEIN"/>
    <property type="match status" value="1"/>
</dbReference>
<evidence type="ECO:0000313" key="3">
    <source>
        <dbReference type="Proteomes" id="UP000053105"/>
    </source>
</evidence>
<dbReference type="AlphaFoldDB" id="A0A0M8ZSW6"/>
<sequence>MNYHLLATKGKPFTDGELIKLCLLVAAEEMCPEKMDLFRSVSLSARTTVRRVEDIESNIKSQLKGKAKSFKWFSLAVDESTDITDTAQLMLFIRGINTEFEVTEELVSVNSLHETTTGEDIFKEVEKMLTQYNLQCNQLKCVTAIVKNSKYALNDYSWQMNLTVNFLEKKDFGEYVCSSVNALGKADGIIHLQGEFDSSGNDDDLSTTQIMKQGGSTLHKNHRTERPLIPPSLTPPWVNINTANSRHNLIPITLFFPLFILTMIFIS</sequence>
<keyword evidence="1" id="KW-0472">Membrane</keyword>
<evidence type="ECO:0000313" key="2">
    <source>
        <dbReference type="EMBL" id="KOX68953.1"/>
    </source>
</evidence>
<feature type="transmembrane region" description="Helical" evidence="1">
    <location>
        <begin position="249"/>
        <end position="266"/>
    </location>
</feature>
<name>A0A0M8ZSW6_9HYME</name>
<protein>
    <submittedName>
        <fullName evidence="2">General transcription factor II-I repeat domain-containing protein 2</fullName>
    </submittedName>
</protein>
<dbReference type="PANTHER" id="PTHR45913">
    <property type="entry name" value="EPM2A-INTERACTING PROTEIN 1"/>
    <property type="match status" value="1"/>
</dbReference>
<accession>A0A0M8ZSW6</accession>
<dbReference type="OrthoDB" id="10012075at2759"/>
<dbReference type="Proteomes" id="UP000053105">
    <property type="component" value="Unassembled WGS sequence"/>
</dbReference>
<proteinExistence type="predicted"/>